<dbReference type="InterPro" id="IPR025714">
    <property type="entry name" value="Methyltranfer_dom"/>
</dbReference>
<dbReference type="AlphaFoldDB" id="A0A3F2RDW3"/>
<dbReference type="Pfam" id="PF13847">
    <property type="entry name" value="Methyltransf_31"/>
    <property type="match status" value="1"/>
</dbReference>
<dbReference type="InterPro" id="IPR004400">
    <property type="entry name" value="UreG"/>
</dbReference>
<dbReference type="InterPro" id="IPR029063">
    <property type="entry name" value="SAM-dependent_MTases_sf"/>
</dbReference>
<dbReference type="GO" id="GO:0016151">
    <property type="term" value="F:nickel cation binding"/>
    <property type="evidence" value="ECO:0007669"/>
    <property type="project" value="InterPro"/>
</dbReference>
<feature type="compositionally biased region" description="Polar residues" evidence="6">
    <location>
        <begin position="117"/>
        <end position="134"/>
    </location>
</feature>
<dbReference type="SUPFAM" id="SSF52540">
    <property type="entry name" value="P-loop containing nucleoside triphosphate hydrolases"/>
    <property type="match status" value="1"/>
</dbReference>
<keyword evidence="5" id="KW-0143">Chaperone</keyword>
<dbReference type="EMBL" id="MBAD02000796">
    <property type="protein sequence ID" value="RLN62699.1"/>
    <property type="molecule type" value="Genomic_DNA"/>
</dbReference>
<evidence type="ECO:0000256" key="2">
    <source>
        <dbReference type="ARBA" id="ARBA00022741"/>
    </source>
</evidence>
<feature type="compositionally biased region" description="Polar residues" evidence="6">
    <location>
        <begin position="142"/>
        <end position="156"/>
    </location>
</feature>
<dbReference type="InterPro" id="IPR003495">
    <property type="entry name" value="CobW/HypB/UreG_nucleotide-bd"/>
</dbReference>
<name>A0A3F2RDW3_9STRA</name>
<feature type="signal peptide" evidence="7">
    <location>
        <begin position="1"/>
        <end position="23"/>
    </location>
</feature>
<sequence>MIYPKTIFRTVIALSTVAATTHATVAGPRTSAKRGKGGRHIDTVNVYEQGTTTAVLNVESPSSYAATVKHQAGADLRKVTSPNGTGGKFSAASPTNVASAPSGKGKLGQVTYHGPAPSTNLGASPVSSPRTPNGKTVKGVKPSTNTNYGVDHQSPSKGVKGAKDGKGVEAPCPSTGAKDGKVKGKGKQSGNGVKIPVSPSNGGYQGGKSGVAPPAPISSKTGSGSGSKGKDGFNTGLPKPPAPPSPVKSGNGNGSKSKGGQGNSTVGSQATTQPPTKVGSGTKGQGGSKAGSQAYTPAKKSYDWLARYENLAGLLGKYVRQSDRILMVGCGNSTFSIDMYKAGFHNITNIDFSKVVIDRMSAKYSEEMPEMKWIEADMTKLSEVFTPGIFDVVIDKAAMDALMCDEGDVWSPSEAIIEQASAMCTGITSVLVPNGTFLQISFAQPHFRKRFLLGEGEQAPTSVVYGWDYSYHNIVVRRFHKSRGRAPTPDEERQLREHGHTHEHMEHAGVFHDRDTAKDGRDWTQRAFTVGIGGPVGSGKTALMLALCRALKDQYKLAAVTNDIFTREDGEFLVRHEALPEERIRAIETGGCPHAAIREDISANLQACEDLTDEFDVQLLLVESGGDNLAANFSRELADYIIYVIDVAGGDKVPRKGGPGITQADLLVINKIDLAPHVGADLSVMDRDAKIMRGEGPTVFSQINNGKGVPEIVEHVVAGWKAAVA</sequence>
<dbReference type="InterPro" id="IPR027417">
    <property type="entry name" value="P-loop_NTPase"/>
</dbReference>
<feature type="compositionally biased region" description="Basic and acidic residues" evidence="6">
    <location>
        <begin position="488"/>
        <end position="503"/>
    </location>
</feature>
<organism evidence="10 12">
    <name type="scientific">Phytophthora kernoviae</name>
    <dbReference type="NCBI Taxonomy" id="325452"/>
    <lineage>
        <taxon>Eukaryota</taxon>
        <taxon>Sar</taxon>
        <taxon>Stramenopiles</taxon>
        <taxon>Oomycota</taxon>
        <taxon>Peronosporomycetes</taxon>
        <taxon>Peronosporales</taxon>
        <taxon>Peronosporaceae</taxon>
        <taxon>Phytophthora</taxon>
    </lineage>
</organism>
<feature type="region of interest" description="Disordered" evidence="6">
    <location>
        <begin position="75"/>
        <end position="294"/>
    </location>
</feature>
<gene>
    <name evidence="11" type="ORF">BBJ29_008115</name>
    <name evidence="10" type="ORF">BBP00_00008986</name>
</gene>
<evidence type="ECO:0000313" key="11">
    <source>
        <dbReference type="EMBL" id="RLN62699.1"/>
    </source>
</evidence>
<evidence type="ECO:0000259" key="9">
    <source>
        <dbReference type="Pfam" id="PF13847"/>
    </source>
</evidence>
<evidence type="ECO:0000313" key="10">
    <source>
        <dbReference type="EMBL" id="RLN54306.1"/>
    </source>
</evidence>
<proteinExistence type="inferred from homology"/>
<dbReference type="EMBL" id="MBDO02000529">
    <property type="protein sequence ID" value="RLN54306.1"/>
    <property type="molecule type" value="Genomic_DNA"/>
</dbReference>
<dbReference type="Pfam" id="PF02492">
    <property type="entry name" value="cobW"/>
    <property type="match status" value="1"/>
</dbReference>
<comment type="caution">
    <text evidence="10">The sequence shown here is derived from an EMBL/GenBank/DDBJ whole genome shotgun (WGS) entry which is preliminary data.</text>
</comment>
<dbReference type="Gene3D" id="3.40.50.300">
    <property type="entry name" value="P-loop containing nucleotide triphosphate hydrolases"/>
    <property type="match status" value="1"/>
</dbReference>
<accession>A0A3F2RDW3</accession>
<feature type="region of interest" description="Disordered" evidence="6">
    <location>
        <begin position="482"/>
        <end position="503"/>
    </location>
</feature>
<dbReference type="GO" id="GO:0003924">
    <property type="term" value="F:GTPase activity"/>
    <property type="evidence" value="ECO:0007669"/>
    <property type="project" value="InterPro"/>
</dbReference>
<feature type="domain" description="Methyltransferase" evidence="9">
    <location>
        <begin position="323"/>
        <end position="443"/>
    </location>
</feature>
<evidence type="ECO:0000256" key="4">
    <source>
        <dbReference type="ARBA" id="ARBA00023134"/>
    </source>
</evidence>
<dbReference type="FunFam" id="3.40.50.300:FF:000208">
    <property type="entry name" value="Urease accessory protein UreG"/>
    <property type="match status" value="1"/>
</dbReference>
<dbReference type="HAMAP" id="MF_01389">
    <property type="entry name" value="UreG"/>
    <property type="match status" value="1"/>
</dbReference>
<dbReference type="NCBIfam" id="TIGR00101">
    <property type="entry name" value="ureG"/>
    <property type="match status" value="1"/>
</dbReference>
<evidence type="ECO:0000256" key="5">
    <source>
        <dbReference type="ARBA" id="ARBA00023186"/>
    </source>
</evidence>
<feature type="compositionally biased region" description="Polar residues" evidence="6">
    <location>
        <begin position="265"/>
        <end position="275"/>
    </location>
</feature>
<dbReference type="OrthoDB" id="10063137at2759"/>
<dbReference type="Gene3D" id="3.40.50.150">
    <property type="entry name" value="Vaccinia Virus protein VP39"/>
    <property type="match status" value="1"/>
</dbReference>
<evidence type="ECO:0000313" key="12">
    <source>
        <dbReference type="Proteomes" id="UP000277300"/>
    </source>
</evidence>
<keyword evidence="3" id="KW-0996">Nickel insertion</keyword>
<keyword evidence="4" id="KW-0342">GTP-binding</keyword>
<evidence type="ECO:0000256" key="1">
    <source>
        <dbReference type="ARBA" id="ARBA00005732"/>
    </source>
</evidence>
<feature type="chain" id="PRO_5036338473" description="CobW/HypB/UreG nucleotide-binding domain-containing protein" evidence="7">
    <location>
        <begin position="24"/>
        <end position="725"/>
    </location>
</feature>
<dbReference type="Proteomes" id="UP000284657">
    <property type="component" value="Unassembled WGS sequence"/>
</dbReference>
<feature type="compositionally biased region" description="Gly residues" evidence="6">
    <location>
        <begin position="251"/>
        <end position="262"/>
    </location>
</feature>
<keyword evidence="7" id="KW-0732">Signal</keyword>
<evidence type="ECO:0000313" key="13">
    <source>
        <dbReference type="Proteomes" id="UP000284657"/>
    </source>
</evidence>
<evidence type="ECO:0000256" key="7">
    <source>
        <dbReference type="SAM" id="SignalP"/>
    </source>
</evidence>
<dbReference type="GO" id="GO:0043419">
    <property type="term" value="P:urea catabolic process"/>
    <property type="evidence" value="ECO:0007669"/>
    <property type="project" value="InterPro"/>
</dbReference>
<keyword evidence="2" id="KW-0547">Nucleotide-binding</keyword>
<protein>
    <recommendedName>
        <fullName evidence="14">CobW/HypB/UreG nucleotide-binding domain-containing protein</fullName>
    </recommendedName>
</protein>
<dbReference type="GO" id="GO:0005525">
    <property type="term" value="F:GTP binding"/>
    <property type="evidence" value="ECO:0007669"/>
    <property type="project" value="UniProtKB-KW"/>
</dbReference>
<dbReference type="PANTHER" id="PTHR31715:SF0">
    <property type="entry name" value="UREASE ACCESSORY PROTEIN G"/>
    <property type="match status" value="1"/>
</dbReference>
<dbReference type="SUPFAM" id="SSF53335">
    <property type="entry name" value="S-adenosyl-L-methionine-dependent methyltransferases"/>
    <property type="match status" value="1"/>
</dbReference>
<dbReference type="CDD" id="cd02440">
    <property type="entry name" value="AdoMet_MTases"/>
    <property type="match status" value="1"/>
</dbReference>
<dbReference type="CDD" id="cd05540">
    <property type="entry name" value="UreG"/>
    <property type="match status" value="1"/>
</dbReference>
<dbReference type="Proteomes" id="UP000277300">
    <property type="component" value="Unassembled WGS sequence"/>
</dbReference>
<evidence type="ECO:0000259" key="8">
    <source>
        <dbReference type="Pfam" id="PF02492"/>
    </source>
</evidence>
<evidence type="ECO:0000256" key="3">
    <source>
        <dbReference type="ARBA" id="ARBA00022988"/>
    </source>
</evidence>
<dbReference type="PANTHER" id="PTHR31715">
    <property type="entry name" value="UREASE ACCESSORY PROTEIN G"/>
    <property type="match status" value="1"/>
</dbReference>
<evidence type="ECO:0000256" key="6">
    <source>
        <dbReference type="SAM" id="MobiDB-lite"/>
    </source>
</evidence>
<reference evidence="12 13" key="1">
    <citation type="submission" date="2018-07" db="EMBL/GenBank/DDBJ databases">
        <title>Genome sequencing of oomycete isolates from Chile give support for New Zealand origin for Phytophthora kernoviae and make available the first Nothophytophthora sp. genome.</title>
        <authorList>
            <person name="Studholme D.J."/>
            <person name="Sanfuentes E."/>
            <person name="Panda P."/>
            <person name="Hill R."/>
            <person name="Sambles C."/>
            <person name="Grant M."/>
            <person name="Williams N.M."/>
            <person name="Mcdougal R.L."/>
        </authorList>
    </citation>
    <scope>NUCLEOTIDE SEQUENCE [LARGE SCALE GENOMIC DNA]</scope>
    <source>
        <strain evidence="10">Chile6</strain>
        <strain evidence="11">Chile7</strain>
    </source>
</reference>
<comment type="similarity">
    <text evidence="1">Belongs to the SIMIBI class G3E GTPase family. UreG subfamily.</text>
</comment>
<feature type="domain" description="CobW/HypB/UreG nucleotide-binding" evidence="8">
    <location>
        <begin position="529"/>
        <end position="698"/>
    </location>
</feature>
<evidence type="ECO:0008006" key="14">
    <source>
        <dbReference type="Google" id="ProtNLM"/>
    </source>
</evidence>